<dbReference type="EMBL" id="NHYE01003923">
    <property type="protein sequence ID" value="PPQ87183.1"/>
    <property type="molecule type" value="Genomic_DNA"/>
</dbReference>
<dbReference type="OrthoDB" id="3066350at2759"/>
<feature type="compositionally biased region" description="Low complexity" evidence="1">
    <location>
        <begin position="195"/>
        <end position="231"/>
    </location>
</feature>
<dbReference type="AlphaFoldDB" id="A0A409X8R0"/>
<dbReference type="InParanoid" id="A0A409X8R0"/>
<name>A0A409X8R0_9AGAR</name>
<gene>
    <name evidence="2" type="ORF">CVT26_014437</name>
</gene>
<proteinExistence type="predicted"/>
<feature type="compositionally biased region" description="Polar residues" evidence="1">
    <location>
        <begin position="1"/>
        <end position="18"/>
    </location>
</feature>
<keyword evidence="3" id="KW-1185">Reference proteome</keyword>
<feature type="compositionally biased region" description="Polar residues" evidence="1">
    <location>
        <begin position="87"/>
        <end position="96"/>
    </location>
</feature>
<feature type="compositionally biased region" description="Polar residues" evidence="1">
    <location>
        <begin position="26"/>
        <end position="64"/>
    </location>
</feature>
<dbReference type="Proteomes" id="UP000284706">
    <property type="component" value="Unassembled WGS sequence"/>
</dbReference>
<feature type="compositionally biased region" description="Low complexity" evidence="1">
    <location>
        <begin position="239"/>
        <end position="252"/>
    </location>
</feature>
<feature type="compositionally biased region" description="Low complexity" evidence="1">
    <location>
        <begin position="260"/>
        <end position="279"/>
    </location>
</feature>
<reference evidence="2 3" key="1">
    <citation type="journal article" date="2018" name="Evol. Lett.">
        <title>Horizontal gene cluster transfer increased hallucinogenic mushroom diversity.</title>
        <authorList>
            <person name="Reynolds H.T."/>
            <person name="Vijayakumar V."/>
            <person name="Gluck-Thaler E."/>
            <person name="Korotkin H.B."/>
            <person name="Matheny P.B."/>
            <person name="Slot J.C."/>
        </authorList>
    </citation>
    <scope>NUCLEOTIDE SEQUENCE [LARGE SCALE GENOMIC DNA]</scope>
    <source>
        <strain evidence="2 3">SRW20</strain>
    </source>
</reference>
<evidence type="ECO:0000313" key="3">
    <source>
        <dbReference type="Proteomes" id="UP000284706"/>
    </source>
</evidence>
<comment type="caution">
    <text evidence="2">The sequence shown here is derived from an EMBL/GenBank/DDBJ whole genome shotgun (WGS) entry which is preliminary data.</text>
</comment>
<evidence type="ECO:0000313" key="2">
    <source>
        <dbReference type="EMBL" id="PPQ87183.1"/>
    </source>
</evidence>
<sequence>MQTTPVNHLHSIPTSSASHDIELTHTDTQAPGQSNEIVSQQGCEMQSQPRYTTPPRSAPSSSFQTTPPRARMATPPLSPRASPRGRVSQTTETRTGISMAVASSIPYNAGSQHPPPSPARCPNSFQTTAPKVSEVSGPPSDARFSTPPSSYPTPPADDYPMSDDSNASSSELDFGSASAVSPMSTSEPPVSTSGPPMSTSEPPVSTSETPTSTSTSEPPTSTSEPPTSTSEPPTPDPPISTLEPPISTSEPPISTPEPPISTSEPPISTSDPPISIRPTRSSAKRPPPESLPDDQPPIKRGRRSGHLPPPPDLPLPPDVMSTATVVAPPTVPPKWFENALLMFQDDSLGSEWSSLLHTWMKFEIEEEFKENGKLGTQDRPIYIGEWIQRRRSTTWRPVFNVAEVEIKFCKWWTSLQPPWRIAGGEIQRSLTEGNWSCLRKPGLNGLFSVLVALFYWGLAVREAPEDHARWVKAVVDVRVAISHISDSNERSGG</sequence>
<feature type="region of interest" description="Disordered" evidence="1">
    <location>
        <begin position="1"/>
        <end position="321"/>
    </location>
</feature>
<evidence type="ECO:0000256" key="1">
    <source>
        <dbReference type="SAM" id="MobiDB-lite"/>
    </source>
</evidence>
<accession>A0A409X8R0</accession>
<protein>
    <submittedName>
        <fullName evidence="2">Uncharacterized protein</fullName>
    </submittedName>
</protein>
<feature type="compositionally biased region" description="Pro residues" evidence="1">
    <location>
        <begin position="307"/>
        <end position="317"/>
    </location>
</feature>
<organism evidence="2 3">
    <name type="scientific">Gymnopilus dilepis</name>
    <dbReference type="NCBI Taxonomy" id="231916"/>
    <lineage>
        <taxon>Eukaryota</taxon>
        <taxon>Fungi</taxon>
        <taxon>Dikarya</taxon>
        <taxon>Basidiomycota</taxon>
        <taxon>Agaricomycotina</taxon>
        <taxon>Agaricomycetes</taxon>
        <taxon>Agaricomycetidae</taxon>
        <taxon>Agaricales</taxon>
        <taxon>Agaricineae</taxon>
        <taxon>Hymenogastraceae</taxon>
        <taxon>Gymnopilus</taxon>
    </lineage>
</organism>
<feature type="compositionally biased region" description="Polar residues" evidence="1">
    <location>
        <begin position="178"/>
        <end position="194"/>
    </location>
</feature>
<dbReference type="STRING" id="231916.A0A409X8R0"/>
<feature type="compositionally biased region" description="Low complexity" evidence="1">
    <location>
        <begin position="65"/>
        <end position="75"/>
    </location>
</feature>